<dbReference type="InterPro" id="IPR004875">
    <property type="entry name" value="DDE_SF_endonuclease_dom"/>
</dbReference>
<gene>
    <name evidence="3" type="ORF">DGAL_LOCUS1809</name>
</gene>
<accession>A0A8J2RDK5</accession>
<reference evidence="3" key="1">
    <citation type="submission" date="2021-11" db="EMBL/GenBank/DDBJ databases">
        <authorList>
            <person name="Schell T."/>
        </authorList>
    </citation>
    <scope>NUCLEOTIDE SEQUENCE</scope>
    <source>
        <strain evidence="3">M5</strain>
    </source>
</reference>
<evidence type="ECO:0000256" key="1">
    <source>
        <dbReference type="SAM" id="SignalP"/>
    </source>
</evidence>
<evidence type="ECO:0000313" key="3">
    <source>
        <dbReference type="EMBL" id="CAH0099654.1"/>
    </source>
</evidence>
<keyword evidence="4" id="KW-1185">Reference proteome</keyword>
<dbReference type="InterPro" id="IPR036397">
    <property type="entry name" value="RNaseH_sf"/>
</dbReference>
<feature type="domain" description="DDE-1" evidence="2">
    <location>
        <begin position="295"/>
        <end position="364"/>
    </location>
</feature>
<evidence type="ECO:0000259" key="2">
    <source>
        <dbReference type="Pfam" id="PF03184"/>
    </source>
</evidence>
<keyword evidence="1" id="KW-0732">Signal</keyword>
<dbReference type="Pfam" id="PF03184">
    <property type="entry name" value="DDE_1"/>
    <property type="match status" value="1"/>
</dbReference>
<name>A0A8J2RDK5_9CRUS</name>
<feature type="chain" id="PRO_5035146067" description="DDE-1 domain-containing protein" evidence="1">
    <location>
        <begin position="44"/>
        <end position="401"/>
    </location>
</feature>
<dbReference type="PANTHER" id="PTHR19303:SF71">
    <property type="entry name" value="ZINC FINGER PHD-TYPE DOMAIN-CONTAINING PROTEIN"/>
    <property type="match status" value="1"/>
</dbReference>
<dbReference type="AlphaFoldDB" id="A0A8J2RDK5"/>
<feature type="signal peptide" evidence="1">
    <location>
        <begin position="1"/>
        <end position="43"/>
    </location>
</feature>
<dbReference type="EMBL" id="CAKKLH010000024">
    <property type="protein sequence ID" value="CAH0099654.1"/>
    <property type="molecule type" value="Genomic_DNA"/>
</dbReference>
<dbReference type="GO" id="GO:0003677">
    <property type="term" value="F:DNA binding"/>
    <property type="evidence" value="ECO:0007669"/>
    <property type="project" value="TreeGrafter"/>
</dbReference>
<dbReference type="PANTHER" id="PTHR19303">
    <property type="entry name" value="TRANSPOSON"/>
    <property type="match status" value="1"/>
</dbReference>
<organism evidence="3 4">
    <name type="scientific">Daphnia galeata</name>
    <dbReference type="NCBI Taxonomy" id="27404"/>
    <lineage>
        <taxon>Eukaryota</taxon>
        <taxon>Metazoa</taxon>
        <taxon>Ecdysozoa</taxon>
        <taxon>Arthropoda</taxon>
        <taxon>Crustacea</taxon>
        <taxon>Branchiopoda</taxon>
        <taxon>Diplostraca</taxon>
        <taxon>Cladocera</taxon>
        <taxon>Anomopoda</taxon>
        <taxon>Daphniidae</taxon>
        <taxon>Daphnia</taxon>
    </lineage>
</organism>
<dbReference type="InterPro" id="IPR050863">
    <property type="entry name" value="CenT-Element_Derived"/>
</dbReference>
<sequence length="401" mass="44543">MLVLPARLFFLGRGATGVFWHTCVNGLIFSMLTCILVEKTVDGEEDGDFEAASIDDNDESAVETASVDDEDDSSFVVWFYHICHITRKRKVAKTPHNKELLHRAVGEVLCGRSSIRKAAEKFNLSSSTVGFYSKRHSTCGMLSSSKIKRTQHSTQVFPIELESELAEYLKTYTLINHGLSPAETHWLAGFLIRNKSLSIRKPEQTSQAIARATGFNKPVVDSFYDKLQSLNTENQFKANEVFNGDETSNATVLVQQTVSAERGTNVTKLAFINAAGGTVPSVFVYPRKKVLPAIFVKSSKEIPVLLTLDNHTSHLDYQAVTFAKEHGIILLTFPPHYSHALQPCDVTVFRHLKRACGKSQNVWLHLHPGERISIKHIAELSTGPFQEAVTPKNIIAGFKAT</sequence>
<protein>
    <recommendedName>
        <fullName evidence="2">DDE-1 domain-containing protein</fullName>
    </recommendedName>
</protein>
<comment type="caution">
    <text evidence="3">The sequence shown here is derived from an EMBL/GenBank/DDBJ whole genome shotgun (WGS) entry which is preliminary data.</text>
</comment>
<dbReference type="Gene3D" id="3.30.420.10">
    <property type="entry name" value="Ribonuclease H-like superfamily/Ribonuclease H"/>
    <property type="match status" value="1"/>
</dbReference>
<evidence type="ECO:0000313" key="4">
    <source>
        <dbReference type="Proteomes" id="UP000789390"/>
    </source>
</evidence>
<proteinExistence type="predicted"/>
<dbReference type="Proteomes" id="UP000789390">
    <property type="component" value="Unassembled WGS sequence"/>
</dbReference>
<dbReference type="GO" id="GO:0005634">
    <property type="term" value="C:nucleus"/>
    <property type="evidence" value="ECO:0007669"/>
    <property type="project" value="TreeGrafter"/>
</dbReference>
<dbReference type="OrthoDB" id="6377204at2759"/>